<keyword evidence="2" id="KW-0227">DNA damage</keyword>
<sequence>MNIYSNKTINETFQIDTTRNGGFDFQFDEVVRDKQQRKAMQADDCECCRNYYEAVGPLPERLQPPPWRSPTSTPKKSRQTCNHKAAAATGGSSKKEPKAANKKQHKQAISRHRHHWARAETPPGYWDIGFPDTQETKMINEKAKEMHERKWANIEAEAARTAGKYLKRR</sequence>
<reference evidence="6 7" key="1">
    <citation type="journal article" date="2015" name="Fungal Genet. Biol.">
        <title>Evolution of novel wood decay mechanisms in Agaricales revealed by the genome sequences of Fistulina hepatica and Cylindrobasidium torrendii.</title>
        <authorList>
            <person name="Floudas D."/>
            <person name="Held B.W."/>
            <person name="Riley R."/>
            <person name="Nagy L.G."/>
            <person name="Koehler G."/>
            <person name="Ransdell A.S."/>
            <person name="Younus H."/>
            <person name="Chow J."/>
            <person name="Chiniquy J."/>
            <person name="Lipzen A."/>
            <person name="Tritt A."/>
            <person name="Sun H."/>
            <person name="Haridas S."/>
            <person name="LaButti K."/>
            <person name="Ohm R.A."/>
            <person name="Kues U."/>
            <person name="Blanchette R.A."/>
            <person name="Grigoriev I.V."/>
            <person name="Minto R.E."/>
            <person name="Hibbett D.S."/>
        </authorList>
    </citation>
    <scope>NUCLEOTIDE SEQUENCE [LARGE SCALE GENOMIC DNA]</scope>
    <source>
        <strain evidence="6 7">ATCC 64428</strain>
    </source>
</reference>
<keyword evidence="7" id="KW-1185">Reference proteome</keyword>
<accession>A0A0D7A0Q1</accession>
<feature type="region of interest" description="Disordered" evidence="4">
    <location>
        <begin position="58"/>
        <end position="131"/>
    </location>
</feature>
<dbReference type="GO" id="GO:0003684">
    <property type="term" value="F:damaged DNA binding"/>
    <property type="evidence" value="ECO:0007669"/>
    <property type="project" value="TreeGrafter"/>
</dbReference>
<feature type="domain" description="DNA endonuclease activator Ctp1 C-terminal" evidence="5">
    <location>
        <begin position="26"/>
        <end position="135"/>
    </location>
</feature>
<evidence type="ECO:0000256" key="2">
    <source>
        <dbReference type="ARBA" id="ARBA00022763"/>
    </source>
</evidence>
<name>A0A0D7A0Q1_9AGAR</name>
<dbReference type="GO" id="GO:0005634">
    <property type="term" value="C:nucleus"/>
    <property type="evidence" value="ECO:0007669"/>
    <property type="project" value="UniProtKB-SubCell"/>
</dbReference>
<dbReference type="EMBL" id="KN882067">
    <property type="protein sequence ID" value="KIY44632.1"/>
    <property type="molecule type" value="Genomic_DNA"/>
</dbReference>
<feature type="compositionally biased region" description="Polar residues" evidence="4">
    <location>
        <begin position="69"/>
        <end position="82"/>
    </location>
</feature>
<dbReference type="PANTHER" id="PTHR15107:SF0">
    <property type="entry name" value="DNA ENDONUCLEASE ACTIVATOR CTP1 C-TERMINAL DOMAIN-CONTAINING PROTEIN"/>
    <property type="match status" value="1"/>
</dbReference>
<keyword evidence="3" id="KW-0539">Nucleus</keyword>
<evidence type="ECO:0000256" key="1">
    <source>
        <dbReference type="ARBA" id="ARBA00004123"/>
    </source>
</evidence>
<protein>
    <recommendedName>
        <fullName evidence="5">DNA endonuclease activator Ctp1 C-terminal domain-containing protein</fullName>
    </recommendedName>
</protein>
<dbReference type="Proteomes" id="UP000054144">
    <property type="component" value="Unassembled WGS sequence"/>
</dbReference>
<organism evidence="6 7">
    <name type="scientific">Fistulina hepatica ATCC 64428</name>
    <dbReference type="NCBI Taxonomy" id="1128425"/>
    <lineage>
        <taxon>Eukaryota</taxon>
        <taxon>Fungi</taxon>
        <taxon>Dikarya</taxon>
        <taxon>Basidiomycota</taxon>
        <taxon>Agaricomycotina</taxon>
        <taxon>Agaricomycetes</taxon>
        <taxon>Agaricomycetidae</taxon>
        <taxon>Agaricales</taxon>
        <taxon>Fistulinaceae</taxon>
        <taxon>Fistulina</taxon>
    </lineage>
</organism>
<evidence type="ECO:0000313" key="7">
    <source>
        <dbReference type="Proteomes" id="UP000054144"/>
    </source>
</evidence>
<feature type="compositionally biased region" description="Basic residues" evidence="4">
    <location>
        <begin position="100"/>
        <end position="116"/>
    </location>
</feature>
<gene>
    <name evidence="6" type="ORF">FISHEDRAFT_50942</name>
</gene>
<evidence type="ECO:0000256" key="3">
    <source>
        <dbReference type="ARBA" id="ARBA00023242"/>
    </source>
</evidence>
<dbReference type="InterPro" id="IPR033316">
    <property type="entry name" value="RBBP8-like"/>
</dbReference>
<dbReference type="AlphaFoldDB" id="A0A0D7A0Q1"/>
<evidence type="ECO:0000259" key="5">
    <source>
        <dbReference type="Pfam" id="PF08573"/>
    </source>
</evidence>
<evidence type="ECO:0000313" key="6">
    <source>
        <dbReference type="EMBL" id="KIY44632.1"/>
    </source>
</evidence>
<dbReference type="Pfam" id="PF08573">
    <property type="entry name" value="SAE2"/>
    <property type="match status" value="1"/>
</dbReference>
<dbReference type="PANTHER" id="PTHR15107">
    <property type="entry name" value="RETINOBLASTOMA BINDING PROTEIN 8"/>
    <property type="match status" value="1"/>
</dbReference>
<evidence type="ECO:0000256" key="4">
    <source>
        <dbReference type="SAM" id="MobiDB-lite"/>
    </source>
</evidence>
<dbReference type="GO" id="GO:0010792">
    <property type="term" value="P:DNA double-strand break processing involved in repair via single-strand annealing"/>
    <property type="evidence" value="ECO:0007669"/>
    <property type="project" value="TreeGrafter"/>
</dbReference>
<proteinExistence type="predicted"/>
<dbReference type="OrthoDB" id="5801062at2759"/>
<dbReference type="InterPro" id="IPR013882">
    <property type="entry name" value="Ctp1_C"/>
</dbReference>
<comment type="subcellular location">
    <subcellularLocation>
        <location evidence="1">Nucleus</location>
    </subcellularLocation>
</comment>